<organism evidence="7 8">
    <name type="scientific">Limosa lapponica baueri</name>
    <dbReference type="NCBI Taxonomy" id="1758121"/>
    <lineage>
        <taxon>Eukaryota</taxon>
        <taxon>Metazoa</taxon>
        <taxon>Chordata</taxon>
        <taxon>Craniata</taxon>
        <taxon>Vertebrata</taxon>
        <taxon>Euteleostomi</taxon>
        <taxon>Archelosauria</taxon>
        <taxon>Archosauria</taxon>
        <taxon>Dinosauria</taxon>
        <taxon>Saurischia</taxon>
        <taxon>Theropoda</taxon>
        <taxon>Coelurosauria</taxon>
        <taxon>Aves</taxon>
        <taxon>Neognathae</taxon>
        <taxon>Neoaves</taxon>
        <taxon>Charadriiformes</taxon>
        <taxon>Scolopacidae</taxon>
        <taxon>Limosa</taxon>
    </lineage>
</organism>
<dbReference type="GO" id="GO:0016020">
    <property type="term" value="C:membrane"/>
    <property type="evidence" value="ECO:0007669"/>
    <property type="project" value="UniProtKB-SubCell"/>
</dbReference>
<proteinExistence type="predicted"/>
<name>A0A2I0TEY5_LIMLA</name>
<dbReference type="Gene3D" id="1.20.1250.20">
    <property type="entry name" value="MFS general substrate transporter like domains"/>
    <property type="match status" value="2"/>
</dbReference>
<evidence type="ECO:0000256" key="1">
    <source>
        <dbReference type="ARBA" id="ARBA00004141"/>
    </source>
</evidence>
<feature type="transmembrane region" description="Helical" evidence="6">
    <location>
        <begin position="605"/>
        <end position="625"/>
    </location>
</feature>
<dbReference type="PROSITE" id="PS00216">
    <property type="entry name" value="SUGAR_TRANSPORT_1"/>
    <property type="match status" value="1"/>
</dbReference>
<evidence type="ECO:0000256" key="4">
    <source>
        <dbReference type="ARBA" id="ARBA00023136"/>
    </source>
</evidence>
<dbReference type="AlphaFoldDB" id="A0A2I0TEY5"/>
<feature type="compositionally biased region" description="Basic and acidic residues" evidence="5">
    <location>
        <begin position="875"/>
        <end position="891"/>
    </location>
</feature>
<feature type="transmembrane region" description="Helical" evidence="6">
    <location>
        <begin position="777"/>
        <end position="800"/>
    </location>
</feature>
<feature type="transmembrane region" description="Helical" evidence="6">
    <location>
        <begin position="837"/>
        <end position="860"/>
    </location>
</feature>
<feature type="transmembrane region" description="Helical" evidence="6">
    <location>
        <begin position="576"/>
        <end position="599"/>
    </location>
</feature>
<dbReference type="GO" id="GO:0022857">
    <property type="term" value="F:transmembrane transporter activity"/>
    <property type="evidence" value="ECO:0007669"/>
    <property type="project" value="InterPro"/>
</dbReference>
<dbReference type="PANTHER" id="PTHR24064">
    <property type="entry name" value="SOLUTE CARRIER FAMILY 22 MEMBER"/>
    <property type="match status" value="1"/>
</dbReference>
<feature type="transmembrane region" description="Helical" evidence="6">
    <location>
        <begin position="694"/>
        <end position="712"/>
    </location>
</feature>
<keyword evidence="2 6" id="KW-0812">Transmembrane</keyword>
<keyword evidence="4 6" id="KW-0472">Membrane</keyword>
<dbReference type="EMBL" id="KZ511374">
    <property type="protein sequence ID" value="PKU32381.1"/>
    <property type="molecule type" value="Genomic_DNA"/>
</dbReference>
<reference evidence="8" key="2">
    <citation type="submission" date="2017-12" db="EMBL/GenBank/DDBJ databases">
        <title>Genome sequence of the Bar-tailed Godwit (Limosa lapponica baueri).</title>
        <authorList>
            <person name="Lima N.C.B."/>
            <person name="Parody-Merino A.M."/>
            <person name="Battley P.F."/>
            <person name="Fidler A.E."/>
            <person name="Prosdocimi F."/>
        </authorList>
    </citation>
    <scope>NUCLEOTIDE SEQUENCE [LARGE SCALE GENOMIC DNA]</scope>
</reference>
<keyword evidence="3 6" id="KW-1133">Transmembrane helix</keyword>
<feature type="compositionally biased region" description="Low complexity" evidence="5">
    <location>
        <begin position="51"/>
        <end position="67"/>
    </location>
</feature>
<dbReference type="InterPro" id="IPR005829">
    <property type="entry name" value="Sugar_transporter_CS"/>
</dbReference>
<evidence type="ECO:0000313" key="7">
    <source>
        <dbReference type="EMBL" id="PKU32381.1"/>
    </source>
</evidence>
<dbReference type="InterPro" id="IPR005828">
    <property type="entry name" value="MFS_sugar_transport-like"/>
</dbReference>
<dbReference type="InterPro" id="IPR011701">
    <property type="entry name" value="MFS"/>
</dbReference>
<feature type="transmembrane region" description="Helical" evidence="6">
    <location>
        <begin position="724"/>
        <end position="745"/>
    </location>
</feature>
<feature type="transmembrane region" description="Helical" evidence="6">
    <location>
        <begin position="452"/>
        <end position="470"/>
    </location>
</feature>
<feature type="transmembrane region" description="Helical" evidence="6">
    <location>
        <begin position="428"/>
        <end position="446"/>
    </location>
</feature>
<dbReference type="Proteomes" id="UP000233556">
    <property type="component" value="Unassembled WGS sequence"/>
</dbReference>
<evidence type="ECO:0000256" key="3">
    <source>
        <dbReference type="ARBA" id="ARBA00022989"/>
    </source>
</evidence>
<dbReference type="InterPro" id="IPR036259">
    <property type="entry name" value="MFS_trans_sf"/>
</dbReference>
<feature type="compositionally biased region" description="Polar residues" evidence="5">
    <location>
        <begin position="84"/>
        <end position="100"/>
    </location>
</feature>
<protein>
    <submittedName>
        <fullName evidence="7">Solute carrier family 22 member 6-a-like</fullName>
    </submittedName>
</protein>
<comment type="subcellular location">
    <subcellularLocation>
        <location evidence="1">Membrane</location>
        <topology evidence="1">Multi-pass membrane protein</topology>
    </subcellularLocation>
</comment>
<dbReference type="SUPFAM" id="SSF103473">
    <property type="entry name" value="MFS general substrate transporter"/>
    <property type="match status" value="2"/>
</dbReference>
<feature type="region of interest" description="Disordered" evidence="5">
    <location>
        <begin position="51"/>
        <end position="166"/>
    </location>
</feature>
<feature type="transmembrane region" description="Helical" evidence="6">
    <location>
        <begin position="752"/>
        <end position="771"/>
    </location>
</feature>
<evidence type="ECO:0000313" key="8">
    <source>
        <dbReference type="Proteomes" id="UP000233556"/>
    </source>
</evidence>
<keyword evidence="8" id="KW-1185">Reference proteome</keyword>
<evidence type="ECO:0000256" key="5">
    <source>
        <dbReference type="SAM" id="MobiDB-lite"/>
    </source>
</evidence>
<evidence type="ECO:0000256" key="2">
    <source>
        <dbReference type="ARBA" id="ARBA00022692"/>
    </source>
</evidence>
<reference evidence="8" key="1">
    <citation type="submission" date="2017-11" db="EMBL/GenBank/DDBJ databases">
        <authorList>
            <person name="Lima N.C."/>
            <person name="Parody-Merino A.M."/>
            <person name="Battley P.F."/>
            <person name="Fidler A.E."/>
            <person name="Prosdocimi F."/>
        </authorList>
    </citation>
    <scope>NUCLEOTIDE SEQUENCE [LARGE SCALE GENOMIC DNA]</scope>
</reference>
<dbReference type="OrthoDB" id="2544694at2759"/>
<evidence type="ECO:0000256" key="6">
    <source>
        <dbReference type="SAM" id="Phobius"/>
    </source>
</evidence>
<accession>A0A2I0TEY5</accession>
<sequence>MPFGAVLEQVGGLGRFQVLQTALLAVPILLMASHNLLQNFTAAVPPHRCHVPSVTPGPGTTPSVPSATPGPPRATPDGTLAASDGTSVASDGTLRSSSAILRSPDGILGSPGATLRSLDGNLGSPDGTYIPDTTHVTLDGSPGSPDGTHVQPDATLGSSNGTLGPPDATLGWSNGTLGPPDATLGSCRRYVASSLANSSTGPWPTEPCHDGWDYDRSIYVATIVTEVGVGIGEGEVGRGGGWEDDHGVHVATNLSKVVTDGTIWRWGVEMDLYGDGGKEMESTRVGGLKIELYGDGGEEMEPYRVGVMEIELYGDEGVEMEPYGDGEEEIEPYRVGVMEMEPYGDEEMESYRVRGMEMELSGDEGVEMGTYGDGGEEWNQPGLGWDLVCSYRQLRQMAQSIYMAGVLVGALVLGGLSDRFGRKAMLMWSYLQLGVMGTCTAFAPNYASYCVFRFAGGMALSGFGLSIACLGEGTGKRMTMGTWVGTTGMAMDGDKPMAVVGDIPMAMDGDITMAMERDMAMDVDGPQWPGVGTVIRMATWLRVGTIPPRDGDVPMAAYGDIPVVTVVEWIPTPYRAITVAITGFAYTLGQILLAGVAYAVPHWRWLQLTVSLPFFVFLLYSWWLAESARWLVLSGRAERAVKVLQRVARINKRKEEGEKITVEILKSNMKEELAGLKSSYTISDLVRTPVIRHIFFCLSIVWFSISFSYYGLAMDLQNFGVSIYLIQVIFGAVDFPAKVVVTVSVSYIGRRVSLMVALFLAGLVIIANIFVSTELQTVRTALAVIGKGCLSASFNCVFLYTTELYPTPIRQTGLGFGSTMARVGGIVAPLVKMMDEYYPFLPPAVYGVAPVVAAVAAGFLPETLNKPLPDTIEEVESRAKRKKTDDPKEKIPLQPQDKAPQKEA</sequence>
<dbReference type="FunFam" id="1.20.1250.20:FF:000023">
    <property type="entry name" value="Solute carrier family 22 member 6"/>
    <property type="match status" value="1"/>
</dbReference>
<feature type="region of interest" description="Disordered" evidence="5">
    <location>
        <begin position="870"/>
        <end position="904"/>
    </location>
</feature>
<gene>
    <name evidence="7" type="ORF">llap_17313</name>
</gene>
<dbReference type="Pfam" id="PF07690">
    <property type="entry name" value="MFS_1"/>
    <property type="match status" value="1"/>
</dbReference>
<feature type="transmembrane region" description="Helical" evidence="6">
    <location>
        <begin position="397"/>
        <end position="416"/>
    </location>
</feature>
<dbReference type="Pfam" id="PF00083">
    <property type="entry name" value="Sugar_tr"/>
    <property type="match status" value="1"/>
</dbReference>